<evidence type="ECO:0000256" key="2">
    <source>
        <dbReference type="ARBA" id="ARBA00012528"/>
    </source>
</evidence>
<dbReference type="GO" id="GO:0052621">
    <property type="term" value="F:diguanylate cyclase activity"/>
    <property type="evidence" value="ECO:0007669"/>
    <property type="project" value="UniProtKB-EC"/>
</dbReference>
<feature type="transmembrane region" description="Helical" evidence="4">
    <location>
        <begin position="43"/>
        <end position="65"/>
    </location>
</feature>
<reference evidence="6 7" key="1">
    <citation type="submission" date="2013-09" db="EMBL/GenBank/DDBJ databases">
        <title>Whole genome shotgun sequence of Vibrio proteolyticus NBRC 13287.</title>
        <authorList>
            <person name="Isaki S."/>
            <person name="Hosoyama A."/>
            <person name="Numata M."/>
            <person name="Hashimoto M."/>
            <person name="Hosoyama Y."/>
            <person name="Tsuchikane K."/>
            <person name="Noguchi M."/>
            <person name="Hirakata S."/>
            <person name="Ichikawa N."/>
            <person name="Ohji S."/>
            <person name="Yamazoe A."/>
            <person name="Fujita N."/>
        </authorList>
    </citation>
    <scope>NUCLEOTIDE SEQUENCE [LARGE SCALE GENOMIC DNA]</scope>
    <source>
        <strain evidence="6 7">NBRC 13287</strain>
    </source>
</reference>
<sequence>MTLTDLDVLKSATILNNIASSGIAGLFVILVRNKLTHSKSVAASWFTLFFILLGLGYLTSIARAWVELIYSVATNNAFYQAASYALLFGVLNWYGRAVPRWLSLLGLAHIIAYTSLQICLTMTIPDSLELRVMLAALNHSAVFGVAALAAAKFTQSGRLGEKILTFSIAFSTALLYLPYIAMTQYDATIVYHSLSAFVQSILVISSLGAVLSLFFYDEIDWHYQRAIKDSLTGMFNRRYFIDKASQKVAKQSKPHLLAMLDLDHFKDINDSFGHESGDKVLQYLSQIFQKHFADEDLVARYGGEEFVVMLPINTQAMAYHKLDALRLVVEATSIPVEHGRVKVSMSIGTSIIEPGGDISTAIKEADIALYKAKEQGRNRLCRYLVV</sequence>
<dbReference type="FunFam" id="3.30.70.270:FF:000001">
    <property type="entry name" value="Diguanylate cyclase domain protein"/>
    <property type="match status" value="1"/>
</dbReference>
<evidence type="ECO:0000256" key="3">
    <source>
        <dbReference type="ARBA" id="ARBA00034247"/>
    </source>
</evidence>
<evidence type="ECO:0000256" key="4">
    <source>
        <dbReference type="SAM" id="Phobius"/>
    </source>
</evidence>
<keyword evidence="4" id="KW-1133">Transmembrane helix</keyword>
<dbReference type="SMART" id="SM00267">
    <property type="entry name" value="GGDEF"/>
    <property type="match status" value="1"/>
</dbReference>
<gene>
    <name evidence="6" type="ORF">VPR01S_01_03450</name>
</gene>
<comment type="cofactor">
    <cofactor evidence="1">
        <name>Mg(2+)</name>
        <dbReference type="ChEBI" id="CHEBI:18420"/>
    </cofactor>
</comment>
<dbReference type="CDD" id="cd01949">
    <property type="entry name" value="GGDEF"/>
    <property type="match status" value="1"/>
</dbReference>
<dbReference type="GO" id="GO:0005886">
    <property type="term" value="C:plasma membrane"/>
    <property type="evidence" value="ECO:0007669"/>
    <property type="project" value="TreeGrafter"/>
</dbReference>
<dbReference type="EMBL" id="BATJ01000001">
    <property type="protein sequence ID" value="GAD65572.1"/>
    <property type="molecule type" value="Genomic_DNA"/>
</dbReference>
<dbReference type="eggNOG" id="COG3706">
    <property type="taxonomic scope" value="Bacteria"/>
</dbReference>
<feature type="transmembrane region" description="Helical" evidence="4">
    <location>
        <begin position="163"/>
        <end position="182"/>
    </location>
</feature>
<feature type="transmembrane region" description="Helical" evidence="4">
    <location>
        <begin position="101"/>
        <end position="124"/>
    </location>
</feature>
<dbReference type="Proteomes" id="UP000016570">
    <property type="component" value="Unassembled WGS sequence"/>
</dbReference>
<dbReference type="RefSeq" id="WP_021703564.1">
    <property type="nucleotide sequence ID" value="NZ_BATJ01000001.1"/>
</dbReference>
<dbReference type="PROSITE" id="PS50887">
    <property type="entry name" value="GGDEF"/>
    <property type="match status" value="1"/>
</dbReference>
<proteinExistence type="predicted"/>
<evidence type="ECO:0000313" key="7">
    <source>
        <dbReference type="Proteomes" id="UP000016570"/>
    </source>
</evidence>
<evidence type="ECO:0000259" key="5">
    <source>
        <dbReference type="PROSITE" id="PS50887"/>
    </source>
</evidence>
<dbReference type="PANTHER" id="PTHR45138:SF9">
    <property type="entry name" value="DIGUANYLATE CYCLASE DGCM-RELATED"/>
    <property type="match status" value="1"/>
</dbReference>
<dbReference type="Pfam" id="PF00990">
    <property type="entry name" value="GGDEF"/>
    <property type="match status" value="1"/>
</dbReference>
<feature type="transmembrane region" description="Helical" evidence="4">
    <location>
        <begin position="12"/>
        <end position="31"/>
    </location>
</feature>
<name>U2ZWT5_VIBPR</name>
<feature type="transmembrane region" description="Helical" evidence="4">
    <location>
        <begin position="130"/>
        <end position="151"/>
    </location>
</feature>
<dbReference type="GO" id="GO:1902201">
    <property type="term" value="P:negative regulation of bacterial-type flagellum-dependent cell motility"/>
    <property type="evidence" value="ECO:0007669"/>
    <property type="project" value="TreeGrafter"/>
</dbReference>
<feature type="transmembrane region" description="Helical" evidence="4">
    <location>
        <begin position="77"/>
        <end position="94"/>
    </location>
</feature>
<organism evidence="6 7">
    <name type="scientific">Vibrio proteolyticus NBRC 13287</name>
    <dbReference type="NCBI Taxonomy" id="1219065"/>
    <lineage>
        <taxon>Bacteria</taxon>
        <taxon>Pseudomonadati</taxon>
        <taxon>Pseudomonadota</taxon>
        <taxon>Gammaproteobacteria</taxon>
        <taxon>Vibrionales</taxon>
        <taxon>Vibrionaceae</taxon>
        <taxon>Vibrio</taxon>
    </lineage>
</organism>
<dbReference type="STRING" id="1219065.VPR01S_01_03450"/>
<dbReference type="SUPFAM" id="SSF55073">
    <property type="entry name" value="Nucleotide cyclase"/>
    <property type="match status" value="1"/>
</dbReference>
<dbReference type="Gene3D" id="3.30.70.270">
    <property type="match status" value="1"/>
</dbReference>
<comment type="catalytic activity">
    <reaction evidence="3">
        <text>2 GTP = 3',3'-c-di-GMP + 2 diphosphate</text>
        <dbReference type="Rhea" id="RHEA:24898"/>
        <dbReference type="ChEBI" id="CHEBI:33019"/>
        <dbReference type="ChEBI" id="CHEBI:37565"/>
        <dbReference type="ChEBI" id="CHEBI:58805"/>
        <dbReference type="EC" id="2.7.7.65"/>
    </reaction>
</comment>
<dbReference type="InterPro" id="IPR050469">
    <property type="entry name" value="Diguanylate_Cyclase"/>
</dbReference>
<accession>U2ZWT5</accession>
<dbReference type="AlphaFoldDB" id="U2ZWT5"/>
<dbReference type="InterPro" id="IPR043128">
    <property type="entry name" value="Rev_trsase/Diguanyl_cyclase"/>
</dbReference>
<dbReference type="GO" id="GO:0043709">
    <property type="term" value="P:cell adhesion involved in single-species biofilm formation"/>
    <property type="evidence" value="ECO:0007669"/>
    <property type="project" value="TreeGrafter"/>
</dbReference>
<comment type="caution">
    <text evidence="6">The sequence shown here is derived from an EMBL/GenBank/DDBJ whole genome shotgun (WGS) entry which is preliminary data.</text>
</comment>
<feature type="domain" description="GGDEF" evidence="5">
    <location>
        <begin position="253"/>
        <end position="385"/>
    </location>
</feature>
<dbReference type="PANTHER" id="PTHR45138">
    <property type="entry name" value="REGULATORY COMPONENTS OF SENSORY TRANSDUCTION SYSTEM"/>
    <property type="match status" value="1"/>
</dbReference>
<keyword evidence="7" id="KW-1185">Reference proteome</keyword>
<dbReference type="InterPro" id="IPR029787">
    <property type="entry name" value="Nucleotide_cyclase"/>
</dbReference>
<keyword evidence="4" id="KW-0472">Membrane</keyword>
<evidence type="ECO:0000313" key="6">
    <source>
        <dbReference type="EMBL" id="GAD65572.1"/>
    </source>
</evidence>
<feature type="transmembrane region" description="Helical" evidence="4">
    <location>
        <begin position="194"/>
        <end position="216"/>
    </location>
</feature>
<evidence type="ECO:0000256" key="1">
    <source>
        <dbReference type="ARBA" id="ARBA00001946"/>
    </source>
</evidence>
<dbReference type="EC" id="2.7.7.65" evidence="2"/>
<keyword evidence="4" id="KW-0812">Transmembrane</keyword>
<protein>
    <recommendedName>
        <fullName evidence="2">diguanylate cyclase</fullName>
        <ecNumber evidence="2">2.7.7.65</ecNumber>
    </recommendedName>
</protein>
<dbReference type="InterPro" id="IPR000160">
    <property type="entry name" value="GGDEF_dom"/>
</dbReference>
<dbReference type="NCBIfam" id="TIGR00254">
    <property type="entry name" value="GGDEF"/>
    <property type="match status" value="1"/>
</dbReference>